<evidence type="ECO:0000256" key="2">
    <source>
        <dbReference type="ARBA" id="ARBA00001961"/>
    </source>
</evidence>
<dbReference type="GO" id="GO:0007507">
    <property type="term" value="P:heart development"/>
    <property type="evidence" value="ECO:0007669"/>
    <property type="project" value="TreeGrafter"/>
</dbReference>
<dbReference type="PROSITE" id="PS51184">
    <property type="entry name" value="JMJC"/>
    <property type="match status" value="1"/>
</dbReference>
<keyword evidence="7" id="KW-0156">Chromatin regulator</keyword>
<evidence type="ECO:0000256" key="14">
    <source>
        <dbReference type="ARBA" id="ARBA00048695"/>
    </source>
</evidence>
<gene>
    <name evidence="19" type="primary">LOC103363664</name>
</gene>
<feature type="region of interest" description="Disordered" evidence="16">
    <location>
        <begin position="503"/>
        <end position="617"/>
    </location>
</feature>
<dbReference type="InterPro" id="IPR048560">
    <property type="entry name" value="KDM6A_B-like_GATAL"/>
</dbReference>
<reference evidence="19" key="1">
    <citation type="submission" date="2025-08" db="UniProtKB">
        <authorList>
            <consortium name="RefSeq"/>
        </authorList>
    </citation>
    <scope>IDENTIFICATION</scope>
</reference>
<dbReference type="PROSITE" id="PS50005">
    <property type="entry name" value="TPR"/>
    <property type="match status" value="3"/>
</dbReference>
<evidence type="ECO:0000256" key="9">
    <source>
        <dbReference type="ARBA" id="ARBA00023002"/>
    </source>
</evidence>
<feature type="domain" description="JmjC" evidence="17">
    <location>
        <begin position="1137"/>
        <end position="1300"/>
    </location>
</feature>
<keyword evidence="8" id="KW-0223">Dioxygenase</keyword>
<dbReference type="GO" id="GO:0044666">
    <property type="term" value="C:MLL3/4 complex"/>
    <property type="evidence" value="ECO:0007669"/>
    <property type="project" value="TreeGrafter"/>
</dbReference>
<dbReference type="InterPro" id="IPR046941">
    <property type="entry name" value="KDM6_GATAL_sf"/>
</dbReference>
<dbReference type="InterPro" id="IPR019734">
    <property type="entry name" value="TPR_rpt"/>
</dbReference>
<dbReference type="EC" id="1.14.11.68" evidence="13"/>
<proteinExistence type="inferred from homology"/>
<feature type="region of interest" description="Disordered" evidence="16">
    <location>
        <begin position="958"/>
        <end position="982"/>
    </location>
</feature>
<dbReference type="FunFam" id="2.10.110.20:FF:000001">
    <property type="entry name" value="lysine-specific demethylase 6A isoform X2"/>
    <property type="match status" value="1"/>
</dbReference>
<feature type="compositionally biased region" description="Polar residues" evidence="16">
    <location>
        <begin position="446"/>
        <end position="461"/>
    </location>
</feature>
<keyword evidence="18" id="KW-1185">Reference proteome</keyword>
<feature type="region of interest" description="Disordered" evidence="16">
    <location>
        <begin position="639"/>
        <end position="931"/>
    </location>
</feature>
<feature type="region of interest" description="Disordered" evidence="16">
    <location>
        <begin position="412"/>
        <end position="464"/>
    </location>
</feature>
<dbReference type="SUPFAM" id="SSF48452">
    <property type="entry name" value="TPR-like"/>
    <property type="match status" value="2"/>
</dbReference>
<dbReference type="Proteomes" id="UP000694891">
    <property type="component" value="Unplaced"/>
</dbReference>
<evidence type="ECO:0000259" key="17">
    <source>
        <dbReference type="PROSITE" id="PS51184"/>
    </source>
</evidence>
<keyword evidence="9" id="KW-0560">Oxidoreductase</keyword>
<dbReference type="SMART" id="SM00028">
    <property type="entry name" value="TPR"/>
    <property type="match status" value="7"/>
</dbReference>
<dbReference type="Pfam" id="PF21326">
    <property type="entry name" value="KDM6_GATAL"/>
    <property type="match status" value="1"/>
</dbReference>
<dbReference type="FunFam" id="1.20.58.1370:FF:000001">
    <property type="entry name" value="lysine-specific demethylase 6A isoform X2"/>
    <property type="match status" value="1"/>
</dbReference>
<keyword evidence="4" id="KW-0597">Phosphoprotein</keyword>
<dbReference type="PANTHER" id="PTHR14017">
    <property type="entry name" value="LYSINE-SPECIFIC DEMETHYLASE"/>
    <property type="match status" value="1"/>
</dbReference>
<dbReference type="Gene3D" id="2.60.120.650">
    <property type="entry name" value="Cupin"/>
    <property type="match status" value="1"/>
</dbReference>
<comment type="cofactor">
    <cofactor evidence="1">
        <name>Fe(2+)</name>
        <dbReference type="ChEBI" id="CHEBI:29033"/>
    </cofactor>
</comment>
<comment type="similarity">
    <text evidence="12">Belongs to the UTX family.</text>
</comment>
<dbReference type="InterPro" id="IPR048562">
    <property type="entry name" value="KDM6A_B-like_C-hel"/>
</dbReference>
<evidence type="ECO:0000256" key="7">
    <source>
        <dbReference type="ARBA" id="ARBA00022853"/>
    </source>
</evidence>
<dbReference type="GeneID" id="103363664"/>
<name>A0A9Y4N805_9TELE</name>
<comment type="catalytic activity">
    <reaction evidence="14">
        <text>N(6),N(6),N(6)-trimethyl-L-lysyl(27)-[histone H3] + 2 2-oxoglutarate + 2 O2 = N(6)-methyl-L-lysyl(27)-[histone H3] + 2 formaldehyde + 2 succinate + 2 CO2</text>
        <dbReference type="Rhea" id="RHEA:60224"/>
        <dbReference type="Rhea" id="RHEA-COMP:15535"/>
        <dbReference type="Rhea" id="RHEA-COMP:15544"/>
        <dbReference type="ChEBI" id="CHEBI:15379"/>
        <dbReference type="ChEBI" id="CHEBI:16526"/>
        <dbReference type="ChEBI" id="CHEBI:16810"/>
        <dbReference type="ChEBI" id="CHEBI:16842"/>
        <dbReference type="ChEBI" id="CHEBI:30031"/>
        <dbReference type="ChEBI" id="CHEBI:61929"/>
        <dbReference type="ChEBI" id="CHEBI:61961"/>
        <dbReference type="EC" id="1.14.11.68"/>
    </reaction>
</comment>
<evidence type="ECO:0000256" key="15">
    <source>
        <dbReference type="PROSITE-ProRule" id="PRU00339"/>
    </source>
</evidence>
<feature type="compositionally biased region" description="Low complexity" evidence="16">
    <location>
        <begin position="831"/>
        <end position="848"/>
    </location>
</feature>
<dbReference type="Pfam" id="PF13181">
    <property type="entry name" value="TPR_8"/>
    <property type="match status" value="1"/>
</dbReference>
<evidence type="ECO:0000313" key="18">
    <source>
        <dbReference type="Proteomes" id="UP000694891"/>
    </source>
</evidence>
<feature type="compositionally biased region" description="Pro residues" evidence="16">
    <location>
        <begin position="961"/>
        <end position="973"/>
    </location>
</feature>
<evidence type="ECO:0000256" key="5">
    <source>
        <dbReference type="ARBA" id="ARBA00022723"/>
    </source>
</evidence>
<dbReference type="Gene3D" id="1.25.40.10">
    <property type="entry name" value="Tetratricopeptide repeat domain"/>
    <property type="match status" value="2"/>
</dbReference>
<comment type="subcellular location">
    <subcellularLocation>
        <location evidence="3">Nucleus</location>
    </subcellularLocation>
</comment>
<dbReference type="GO" id="GO:0010468">
    <property type="term" value="P:regulation of gene expression"/>
    <property type="evidence" value="ECO:0007669"/>
    <property type="project" value="TreeGrafter"/>
</dbReference>
<dbReference type="SUPFAM" id="SSF51197">
    <property type="entry name" value="Clavaminate synthase-like"/>
    <property type="match status" value="1"/>
</dbReference>
<evidence type="ECO:0000313" key="19">
    <source>
        <dbReference type="RefSeq" id="XP_008288734.1"/>
    </source>
</evidence>
<protein>
    <recommendedName>
        <fullName evidence="13">[histone H3]-trimethyl-L-lysine(27) demethylase</fullName>
        <ecNumber evidence="13">1.14.11.68</ecNumber>
    </recommendedName>
</protein>
<feature type="compositionally biased region" description="Low complexity" evidence="16">
    <location>
        <begin position="701"/>
        <end position="716"/>
    </location>
</feature>
<feature type="compositionally biased region" description="Low complexity" evidence="16">
    <location>
        <begin position="578"/>
        <end position="589"/>
    </location>
</feature>
<sequence>MQSCGVSLAVAACAAARSLGSASSSGDEGKKMAAGKASETEEDFPTLTAQERDSLVGIDSSLFGFQKLHEDGARTKALLMKAVRCYDSLILKAEGKVEPELFCQLGHFNLLLEDYPKALSAYQRYYSLQSDYWKNAAFLYGLGMVYFHYNAFQWAIKAFQEVLYIDPGFSRAKEIHLRLGLMFKVNTDYESSLKHFQLALIDSNPCTLSKAEIQFHIAHLYEIQKRYRASKEAYESLLQTEDLPAQVKATTLQQLGWMHHTVEQLGDRASRDSYAIQCLQKSLEADPNSGQSWYFLGRCYSSIGKVQDAFISYRQSIDKSEASADTWCSIGVLYQQQNQPMDALQAYICAVQLDHSHAAAWMDLGTLYESCNQPHDAIKCYINATRSKGCTNTTALTHRIKCLQACKPNHSAEGGGSGQSLPPHVGSLGQTEDQSCPAKRRRASSPAKSDSWASNPAQQPVPNWYLPPQKLQALEQLRSNRANLKPPQLQMLEQLEAQLAIMQQHQHQMRQNASGGQVRPSLPNGPTANSLPSPNPSLHPTRPHLGPHRPLCPPQPLANGPVGSGAHGHSDSLPVGDSSNSSSNSSSNNKPGPTATGPNGDVPYLQPAGSGDAALLPHTCTSTQTQDAMPRQALHLNSSQGLQKGSVPNATGSSSEGTLSHPQTPNSTTPVHPNNQVGHSTNAPSPRQQPHNHLPSPPSLPHSSTSGGAGPGASATKDGNTTAASLGNGGSEVKTPSPLPSADGKAAQADGLANHVHSGEGGKVAESGEKPSLSADNPRLSALLAGGKGPEESEGPSEGTASTASATPESHKKINNIHPAVLPSTPHAQGSSAASSPISAMSTATPSPKSSEHTQTGAHSPPTTTPSTTVTTTTTTSSSSAAPAVNGNGKGGISEDSQSPLKAEPPTVTSLKATPPHGHGSSSSSSSSSISIYPSSTDVLKACRNLGKNGLSNSSILLDKCPPPRLPPPPSPALPKDKLNPPTPSIYLENKRDAFFPPLHQFCTNPSNPVTVIRGLAGALKLDLGLFSTKTLVEANPEHLVEVWTQLSQPADENWDPAGTKKMWRCESARAHTTIAKYAQYQAASFQESLREENEKKALKEPSDTEPASAESAARKRRGPLKHIKFGTNIDVSDERKWKQQLQELSKLPAFARVVSAGNLLSHVGHTILGMNTVQLYMKVPGSRIPGHQEHNNFCAVNINIGPGDCEWFAVPEPYWGVMSNFCEKNNINFLMGSWWPNLEDLYEADVPVYRFIQRPGDLVWLNTGTVHWVQAIGWCNNIAWNVGPLTAHQYKLAVERYEWNKLQSVKSMVPMVHLSWNMARNIKVSDHKLFEMIKYCLLRTLKQCQWVKEALATAGKETVLRPRTRDEPAHYCTICEVEVFNLLFVRRELLSKKQYVVHCQDCARKGSATLDDFVVLEQHRMEDLMQVYDQFTLAPPLHSSSS</sequence>
<comment type="cofactor">
    <cofactor evidence="2">
        <name>L-ascorbate</name>
        <dbReference type="ChEBI" id="CHEBI:38290"/>
    </cofactor>
</comment>
<dbReference type="RefSeq" id="XP_008288734.1">
    <property type="nucleotide sequence ID" value="XM_008290512.1"/>
</dbReference>
<dbReference type="Pfam" id="PF13432">
    <property type="entry name" value="TPR_16"/>
    <property type="match status" value="1"/>
</dbReference>
<dbReference type="GO" id="GO:0046872">
    <property type="term" value="F:metal ion binding"/>
    <property type="evidence" value="ECO:0007669"/>
    <property type="project" value="UniProtKB-KW"/>
</dbReference>
<dbReference type="Pfam" id="PF21322">
    <property type="entry name" value="KDM6_C-hel"/>
    <property type="match status" value="1"/>
</dbReference>
<keyword evidence="10" id="KW-0408">Iron</keyword>
<dbReference type="PANTHER" id="PTHR14017:SF9">
    <property type="entry name" value="LYSINE-SPECIFIC DEMETHYLASE 6A"/>
    <property type="match status" value="1"/>
</dbReference>
<keyword evidence="11" id="KW-0539">Nucleus</keyword>
<dbReference type="FunFam" id="1.25.40.10:FF:000022">
    <property type="entry name" value="lysine-specific demethylase 6A isoform X1"/>
    <property type="match status" value="1"/>
</dbReference>
<feature type="compositionally biased region" description="Low complexity" evidence="16">
    <location>
        <begin position="860"/>
        <end position="885"/>
    </location>
</feature>
<evidence type="ECO:0000256" key="6">
    <source>
        <dbReference type="ARBA" id="ARBA00022833"/>
    </source>
</evidence>
<keyword evidence="15" id="KW-0802">TPR repeat</keyword>
<feature type="region of interest" description="Disordered" evidence="16">
    <location>
        <begin position="20"/>
        <end position="43"/>
    </location>
</feature>
<dbReference type="Pfam" id="PF02373">
    <property type="entry name" value="JmjC"/>
    <property type="match status" value="1"/>
</dbReference>
<dbReference type="GO" id="GO:0000978">
    <property type="term" value="F:RNA polymerase II cis-regulatory region sequence-specific DNA binding"/>
    <property type="evidence" value="ECO:0007669"/>
    <property type="project" value="TreeGrafter"/>
</dbReference>
<feature type="compositionally biased region" description="Low complexity" evidence="16">
    <location>
        <begin position="921"/>
        <end position="931"/>
    </location>
</feature>
<feature type="region of interest" description="Disordered" evidence="16">
    <location>
        <begin position="1092"/>
        <end position="1117"/>
    </location>
</feature>
<evidence type="ECO:0000256" key="12">
    <source>
        <dbReference type="ARBA" id="ARBA00034483"/>
    </source>
</evidence>
<feature type="repeat" description="TPR" evidence="15">
    <location>
        <begin position="324"/>
        <end position="357"/>
    </location>
</feature>
<feature type="repeat" description="TPR" evidence="15">
    <location>
        <begin position="99"/>
        <end position="132"/>
    </location>
</feature>
<evidence type="ECO:0000256" key="13">
    <source>
        <dbReference type="ARBA" id="ARBA00034525"/>
    </source>
</evidence>
<dbReference type="Gene3D" id="1.20.58.1370">
    <property type="match status" value="2"/>
</dbReference>
<evidence type="ECO:0000256" key="1">
    <source>
        <dbReference type="ARBA" id="ARBA00001954"/>
    </source>
</evidence>
<dbReference type="FunFam" id="1.25.40.10:FF:000011">
    <property type="entry name" value="lysine-specific demethylase 6A isoform X3"/>
    <property type="match status" value="1"/>
</dbReference>
<feature type="compositionally biased region" description="Low complexity" evidence="16">
    <location>
        <begin position="529"/>
        <end position="538"/>
    </location>
</feature>
<dbReference type="Gene3D" id="2.10.110.20">
    <property type="match status" value="1"/>
</dbReference>
<evidence type="ECO:0000256" key="4">
    <source>
        <dbReference type="ARBA" id="ARBA00022553"/>
    </source>
</evidence>
<dbReference type="InterPro" id="IPR051630">
    <property type="entry name" value="Corepressor-Demethylase"/>
</dbReference>
<evidence type="ECO:0000256" key="11">
    <source>
        <dbReference type="ARBA" id="ARBA00023242"/>
    </source>
</evidence>
<dbReference type="FunFam" id="2.60.120.650:FF:000002">
    <property type="entry name" value="lysine-specific demethylase 6A isoform X2"/>
    <property type="match status" value="1"/>
</dbReference>
<evidence type="ECO:0000256" key="10">
    <source>
        <dbReference type="ARBA" id="ARBA00023004"/>
    </source>
</evidence>
<accession>A0A9Y4N805</accession>
<dbReference type="GO" id="GO:0031490">
    <property type="term" value="F:chromatin DNA binding"/>
    <property type="evidence" value="ECO:0007669"/>
    <property type="project" value="TreeGrafter"/>
</dbReference>
<organism evidence="18 19">
    <name type="scientific">Stegastes partitus</name>
    <name type="common">bicolor damselfish</name>
    <dbReference type="NCBI Taxonomy" id="144197"/>
    <lineage>
        <taxon>Eukaryota</taxon>
        <taxon>Metazoa</taxon>
        <taxon>Chordata</taxon>
        <taxon>Craniata</taxon>
        <taxon>Vertebrata</taxon>
        <taxon>Euteleostomi</taxon>
        <taxon>Actinopterygii</taxon>
        <taxon>Neopterygii</taxon>
        <taxon>Teleostei</taxon>
        <taxon>Neoteleostei</taxon>
        <taxon>Acanthomorphata</taxon>
        <taxon>Ovalentaria</taxon>
        <taxon>Pomacentridae</taxon>
        <taxon>Stegastes</taxon>
    </lineage>
</organism>
<feature type="compositionally biased region" description="Polar residues" evidence="16">
    <location>
        <begin position="639"/>
        <end position="689"/>
    </location>
</feature>
<dbReference type="InterPro" id="IPR011990">
    <property type="entry name" value="TPR-like_helical_dom_sf"/>
</dbReference>
<feature type="compositionally biased region" description="Polar residues" evidence="16">
    <location>
        <begin position="503"/>
        <end position="515"/>
    </location>
</feature>
<evidence type="ECO:0000256" key="16">
    <source>
        <dbReference type="SAM" id="MobiDB-lite"/>
    </source>
</evidence>
<evidence type="ECO:0000256" key="3">
    <source>
        <dbReference type="ARBA" id="ARBA00004123"/>
    </source>
</evidence>
<dbReference type="SMART" id="SM00558">
    <property type="entry name" value="JmjC"/>
    <property type="match status" value="1"/>
</dbReference>
<keyword evidence="6" id="KW-0862">Zinc</keyword>
<dbReference type="InterPro" id="IPR003347">
    <property type="entry name" value="JmjC_dom"/>
</dbReference>
<evidence type="ECO:0000256" key="8">
    <source>
        <dbReference type="ARBA" id="ARBA00022964"/>
    </source>
</evidence>
<feature type="repeat" description="TPR" evidence="15">
    <location>
        <begin position="136"/>
        <end position="169"/>
    </location>
</feature>
<keyword evidence="5" id="KW-0479">Metal-binding</keyword>
<feature type="compositionally biased region" description="Basic and acidic residues" evidence="16">
    <location>
        <begin position="1092"/>
        <end position="1103"/>
    </location>
</feature>
<dbReference type="GO" id="GO:0071558">
    <property type="term" value="F:histone H3K27me2/H3K27me3 demethylase activity"/>
    <property type="evidence" value="ECO:0007669"/>
    <property type="project" value="UniProtKB-EC"/>
</dbReference>